<feature type="domain" description="Protein FecR C-terminal" evidence="3">
    <location>
        <begin position="314"/>
        <end position="381"/>
    </location>
</feature>
<name>A0A4Q0MGW2_9SPHI</name>
<dbReference type="FunFam" id="2.60.120.1440:FF:000001">
    <property type="entry name" value="Putative anti-sigma factor"/>
    <property type="match status" value="1"/>
</dbReference>
<evidence type="ECO:0000259" key="2">
    <source>
        <dbReference type="Pfam" id="PF04773"/>
    </source>
</evidence>
<dbReference type="PIRSF" id="PIRSF018266">
    <property type="entry name" value="FecR"/>
    <property type="match status" value="1"/>
</dbReference>
<keyword evidence="1" id="KW-1133">Transmembrane helix</keyword>
<sequence>MEKRKFQKIVTKYLSGKASAEEEKLLVNYLDSFQKDNEGWNLPEMGEEEIVGNELYQKTLQEIKSREERGKVFRLRWLSAAAFVLVFLSGLYYTLQNRNPVLTSKAERFKNDVLPGTSKATLVLADGRHITLDGKENGELTNEAGVIIKKTKEGQLIYDLSKSPSSSANASDIIYNIVSTPKGGKYMLMLEDGTKIWLNSASSLRFPVEFIGNTRSVELTGEAYFEVAKNRQKPFLVKSRGTEVKVLGTHFNISSYENDPAVKATLLEGSVEVSNNHKKVLLKPGNQAGISNTGIKIIENADTEMEMAWKNGFFQFKDARLKDIMRQLSRWYDVEFEYSGKLPDEEFTGIIAQSVKISKVLEMLEQGGGVAFRIEGRKITVTSTQE</sequence>
<dbReference type="Gene3D" id="3.55.50.30">
    <property type="match status" value="1"/>
</dbReference>
<comment type="caution">
    <text evidence="5">The sequence shown here is derived from an EMBL/GenBank/DDBJ whole genome shotgun (WGS) entry which is preliminary data.</text>
</comment>
<organism evidence="5 6">
    <name type="scientific">Arcticibacter tournemirensis</name>
    <dbReference type="NCBI Taxonomy" id="699437"/>
    <lineage>
        <taxon>Bacteria</taxon>
        <taxon>Pseudomonadati</taxon>
        <taxon>Bacteroidota</taxon>
        <taxon>Sphingobacteriia</taxon>
        <taxon>Sphingobacteriales</taxon>
        <taxon>Sphingobacteriaceae</taxon>
        <taxon>Arcticibacter</taxon>
    </lineage>
</organism>
<protein>
    <submittedName>
        <fullName evidence="4">DUF4974 domain-containing protein</fullName>
    </submittedName>
    <submittedName>
        <fullName evidence="5">FecR family protein</fullName>
    </submittedName>
</protein>
<reference evidence="4 7" key="2">
    <citation type="submission" date="2019-09" db="EMBL/GenBank/DDBJ databases">
        <title>Pararcticibacter amylolyticus gen. nov., sp. nov., isolated from a rottenly hemp rope, and reclassification of Pedobacter tournemirensis as Pararcticibacter tournemirensis comb. nov.</title>
        <authorList>
            <person name="Cai Y."/>
        </authorList>
    </citation>
    <scope>NUCLEOTIDE SEQUENCE [LARGE SCALE GENOMIC DNA]</scope>
    <source>
        <strain evidence="4 7">TF5-37.2-LB10</strain>
    </source>
</reference>
<dbReference type="InterPro" id="IPR012373">
    <property type="entry name" value="Ferrdict_sens_TM"/>
</dbReference>
<feature type="domain" description="FecR protein" evidence="2">
    <location>
        <begin position="178"/>
        <end position="272"/>
    </location>
</feature>
<dbReference type="OrthoDB" id="1099963at2"/>
<evidence type="ECO:0000313" key="6">
    <source>
        <dbReference type="Proteomes" id="UP000290848"/>
    </source>
</evidence>
<dbReference type="EMBL" id="RXOC01000001">
    <property type="protein sequence ID" value="RXF72206.1"/>
    <property type="molecule type" value="Genomic_DNA"/>
</dbReference>
<dbReference type="EMBL" id="VWNE01000015">
    <property type="protein sequence ID" value="KAA8482776.1"/>
    <property type="molecule type" value="Genomic_DNA"/>
</dbReference>
<dbReference type="GO" id="GO:0016989">
    <property type="term" value="F:sigma factor antagonist activity"/>
    <property type="evidence" value="ECO:0007669"/>
    <property type="project" value="TreeGrafter"/>
</dbReference>
<dbReference type="Gene3D" id="2.60.120.1440">
    <property type="match status" value="1"/>
</dbReference>
<feature type="transmembrane region" description="Helical" evidence="1">
    <location>
        <begin position="75"/>
        <end position="95"/>
    </location>
</feature>
<evidence type="ECO:0000313" key="4">
    <source>
        <dbReference type="EMBL" id="KAA8482776.1"/>
    </source>
</evidence>
<evidence type="ECO:0000313" key="7">
    <source>
        <dbReference type="Proteomes" id="UP000322918"/>
    </source>
</evidence>
<evidence type="ECO:0000313" key="5">
    <source>
        <dbReference type="EMBL" id="RXF72206.1"/>
    </source>
</evidence>
<keyword evidence="1" id="KW-0472">Membrane</keyword>
<dbReference type="PANTHER" id="PTHR30273">
    <property type="entry name" value="PERIPLASMIC SIGNAL SENSOR AND SIGMA FACTOR ACTIVATOR FECR-RELATED"/>
    <property type="match status" value="1"/>
</dbReference>
<dbReference type="Pfam" id="PF16344">
    <property type="entry name" value="FecR_C"/>
    <property type="match status" value="1"/>
</dbReference>
<gene>
    <name evidence="5" type="ORF">EKH83_00325</name>
    <name evidence="4" type="ORF">F1649_11030</name>
</gene>
<reference evidence="5 6" key="1">
    <citation type="submission" date="2018-12" db="EMBL/GenBank/DDBJ databases">
        <title>The Draft Genome Sequence of the Soil Bacterium Pedobacter tournemirensis R1.</title>
        <authorList>
            <person name="He J."/>
        </authorList>
    </citation>
    <scope>NUCLEOTIDE SEQUENCE [LARGE SCALE GENOMIC DNA]</scope>
    <source>
        <strain evidence="5 6">R1</strain>
    </source>
</reference>
<evidence type="ECO:0000256" key="1">
    <source>
        <dbReference type="SAM" id="Phobius"/>
    </source>
</evidence>
<accession>A0A4Q0MGW2</accession>
<dbReference type="InterPro" id="IPR032508">
    <property type="entry name" value="FecR_C"/>
</dbReference>
<dbReference type="RefSeq" id="WP_128767391.1">
    <property type="nucleotide sequence ID" value="NZ_RXOC01000001.1"/>
</dbReference>
<dbReference type="Proteomes" id="UP000290848">
    <property type="component" value="Unassembled WGS sequence"/>
</dbReference>
<dbReference type="AlphaFoldDB" id="A0A4Q0MGW2"/>
<keyword evidence="1" id="KW-0812">Transmembrane</keyword>
<dbReference type="PANTHER" id="PTHR30273:SF2">
    <property type="entry name" value="PROTEIN FECR"/>
    <property type="match status" value="1"/>
</dbReference>
<keyword evidence="7" id="KW-1185">Reference proteome</keyword>
<dbReference type="InterPro" id="IPR006860">
    <property type="entry name" value="FecR"/>
</dbReference>
<dbReference type="Proteomes" id="UP000322918">
    <property type="component" value="Unassembled WGS sequence"/>
</dbReference>
<dbReference type="Pfam" id="PF04773">
    <property type="entry name" value="FecR"/>
    <property type="match status" value="1"/>
</dbReference>
<evidence type="ECO:0000259" key="3">
    <source>
        <dbReference type="Pfam" id="PF16344"/>
    </source>
</evidence>
<proteinExistence type="predicted"/>